<feature type="transmembrane region" description="Helical" evidence="7">
    <location>
        <begin position="103"/>
        <end position="123"/>
    </location>
</feature>
<gene>
    <name evidence="9" type="ORF">Q3982_03010</name>
</gene>
<dbReference type="PANTHER" id="PTHR43163">
    <property type="entry name" value="DIPEPTIDE TRANSPORT SYSTEM PERMEASE PROTEIN DPPB-RELATED"/>
    <property type="match status" value="1"/>
</dbReference>
<dbReference type="SUPFAM" id="SSF161098">
    <property type="entry name" value="MetI-like"/>
    <property type="match status" value="1"/>
</dbReference>
<dbReference type="Proteomes" id="UP001168575">
    <property type="component" value="Unassembled WGS sequence"/>
</dbReference>
<dbReference type="InterPro" id="IPR000515">
    <property type="entry name" value="MetI-like"/>
</dbReference>
<keyword evidence="3" id="KW-1003">Cell membrane</keyword>
<name>A0AA43RI38_9ACTN</name>
<dbReference type="Pfam" id="PF00528">
    <property type="entry name" value="BPD_transp_1"/>
    <property type="match status" value="1"/>
</dbReference>
<dbReference type="AlphaFoldDB" id="A0AA43RI38"/>
<evidence type="ECO:0000256" key="7">
    <source>
        <dbReference type="RuleBase" id="RU363032"/>
    </source>
</evidence>
<dbReference type="CDD" id="cd06261">
    <property type="entry name" value="TM_PBP2"/>
    <property type="match status" value="1"/>
</dbReference>
<feature type="transmembrane region" description="Helical" evidence="7">
    <location>
        <begin position="233"/>
        <end position="257"/>
    </location>
</feature>
<feature type="transmembrane region" description="Helical" evidence="7">
    <location>
        <begin position="177"/>
        <end position="196"/>
    </location>
</feature>
<evidence type="ECO:0000256" key="2">
    <source>
        <dbReference type="ARBA" id="ARBA00022448"/>
    </source>
</evidence>
<evidence type="ECO:0000256" key="1">
    <source>
        <dbReference type="ARBA" id="ARBA00004651"/>
    </source>
</evidence>
<dbReference type="PROSITE" id="PS50928">
    <property type="entry name" value="ABC_TM1"/>
    <property type="match status" value="1"/>
</dbReference>
<reference evidence="9" key="1">
    <citation type="submission" date="2023-07" db="EMBL/GenBank/DDBJ databases">
        <title>Between Cages and Wild: Unraveling the Impact of Captivity on Animal Microbiomes and Antimicrobial Resistance.</title>
        <authorList>
            <person name="Schmartz G.P."/>
            <person name="Rehner J."/>
            <person name="Schuff M.J."/>
            <person name="Becker S.L."/>
            <person name="Kravczyk M."/>
            <person name="Gurevich A."/>
            <person name="Francke R."/>
            <person name="Mueller R."/>
            <person name="Keller V."/>
            <person name="Keller A."/>
        </authorList>
    </citation>
    <scope>NUCLEOTIDE SEQUENCE</scope>
    <source>
        <strain evidence="9">S12M_St_49</strain>
    </source>
</reference>
<feature type="transmembrane region" description="Helical" evidence="7">
    <location>
        <begin position="277"/>
        <end position="303"/>
    </location>
</feature>
<sequence length="317" mass="34109">MLKSIAKNALELVVLLVLSSAVIFLLVSASPIDPITSNYGQVAASKMSAAKIASLKEYWGVGKPVLERLAAWIGQVLQGNLGESLIYNEPVTNVIARGISNSLPMLTIAWLLSGLFGYALGLYSEMKRSKLSVKILDAFNFVLMSSPTYWIAILLLVVFSINLGWINVGSANTFESALLPCIVLTLSGIPVVFFHTKTKCKEILKSDYVAYAKTNGLNVKEIFKKHVIKNASFPFISIQFAQIAEIIGGSVVVEQVFSFPGLGYVTVNAACGSDVTLLAGISLVTCVIVFIGSFLANTITVLLDPRLKRQKVNNAGA</sequence>
<keyword evidence="10" id="KW-1185">Reference proteome</keyword>
<keyword evidence="2 7" id="KW-0813">Transport</keyword>
<evidence type="ECO:0000256" key="5">
    <source>
        <dbReference type="ARBA" id="ARBA00022989"/>
    </source>
</evidence>
<feature type="domain" description="ABC transmembrane type-1" evidence="8">
    <location>
        <begin position="99"/>
        <end position="296"/>
    </location>
</feature>
<dbReference type="Gene3D" id="1.10.3720.10">
    <property type="entry name" value="MetI-like"/>
    <property type="match status" value="1"/>
</dbReference>
<evidence type="ECO:0000256" key="6">
    <source>
        <dbReference type="ARBA" id="ARBA00023136"/>
    </source>
</evidence>
<dbReference type="InterPro" id="IPR045621">
    <property type="entry name" value="BPD_transp_1_N"/>
</dbReference>
<dbReference type="GO" id="GO:0005886">
    <property type="term" value="C:plasma membrane"/>
    <property type="evidence" value="ECO:0007669"/>
    <property type="project" value="UniProtKB-SubCell"/>
</dbReference>
<comment type="similarity">
    <text evidence="7">Belongs to the binding-protein-dependent transport system permease family.</text>
</comment>
<accession>A0AA43RI38</accession>
<dbReference type="PANTHER" id="PTHR43163:SF6">
    <property type="entry name" value="DIPEPTIDE TRANSPORT SYSTEM PERMEASE PROTEIN DPPB-RELATED"/>
    <property type="match status" value="1"/>
</dbReference>
<evidence type="ECO:0000313" key="9">
    <source>
        <dbReference type="EMBL" id="MDO4841628.1"/>
    </source>
</evidence>
<dbReference type="InterPro" id="IPR035906">
    <property type="entry name" value="MetI-like_sf"/>
</dbReference>
<dbReference type="EMBL" id="JAUMVS010000034">
    <property type="protein sequence ID" value="MDO4841628.1"/>
    <property type="molecule type" value="Genomic_DNA"/>
</dbReference>
<comment type="subcellular location">
    <subcellularLocation>
        <location evidence="1 7">Cell membrane</location>
        <topology evidence="1 7">Multi-pass membrane protein</topology>
    </subcellularLocation>
</comment>
<keyword evidence="4 7" id="KW-0812">Transmembrane</keyword>
<evidence type="ECO:0000259" key="8">
    <source>
        <dbReference type="PROSITE" id="PS50928"/>
    </source>
</evidence>
<evidence type="ECO:0000256" key="3">
    <source>
        <dbReference type="ARBA" id="ARBA00022475"/>
    </source>
</evidence>
<comment type="caution">
    <text evidence="9">The sequence shown here is derived from an EMBL/GenBank/DDBJ whole genome shotgun (WGS) entry which is preliminary data.</text>
</comment>
<evidence type="ECO:0000256" key="4">
    <source>
        <dbReference type="ARBA" id="ARBA00022692"/>
    </source>
</evidence>
<organism evidence="9 10">
    <name type="scientific">Phoenicibacter congonensis</name>
    <dbReference type="NCBI Taxonomy" id="1944646"/>
    <lineage>
        <taxon>Bacteria</taxon>
        <taxon>Bacillati</taxon>
        <taxon>Actinomycetota</taxon>
        <taxon>Coriobacteriia</taxon>
        <taxon>Eggerthellales</taxon>
        <taxon>Eggerthellaceae</taxon>
        <taxon>Phoenicibacter</taxon>
    </lineage>
</organism>
<evidence type="ECO:0000313" key="10">
    <source>
        <dbReference type="Proteomes" id="UP001168575"/>
    </source>
</evidence>
<protein>
    <submittedName>
        <fullName evidence="9">ABC transporter permease</fullName>
    </submittedName>
</protein>
<proteinExistence type="inferred from homology"/>
<dbReference type="GO" id="GO:0055085">
    <property type="term" value="P:transmembrane transport"/>
    <property type="evidence" value="ECO:0007669"/>
    <property type="project" value="InterPro"/>
</dbReference>
<feature type="transmembrane region" description="Helical" evidence="7">
    <location>
        <begin position="135"/>
        <end position="165"/>
    </location>
</feature>
<keyword evidence="5 7" id="KW-1133">Transmembrane helix</keyword>
<keyword evidence="6 7" id="KW-0472">Membrane</keyword>
<dbReference type="Pfam" id="PF19300">
    <property type="entry name" value="BPD_transp_1_N"/>
    <property type="match status" value="1"/>
</dbReference>